<name>A0A3D8IRF2_9HELI</name>
<dbReference type="Proteomes" id="UP000256379">
    <property type="component" value="Unassembled WGS sequence"/>
</dbReference>
<dbReference type="EMBL" id="NXLQ01000001">
    <property type="protein sequence ID" value="RDU67485.1"/>
    <property type="molecule type" value="Genomic_DNA"/>
</dbReference>
<evidence type="ECO:0000313" key="1">
    <source>
        <dbReference type="EMBL" id="RDU67485.1"/>
    </source>
</evidence>
<sequence>MQLGIAHAFINGGINNPTQLNDVAYRMAFDLEIGKVIGSLTHPIIVSMHIPFKGNFVAPHFRDRKMQVALGKDVNLEYKIGYGYNIMARHKSYSFNKESWFKEGGHRLEASLAVILGYGIGENHQERRKKLDFYAKLKGVYHRINPFNIMQFDGTIHTYPASNNFLLLFEFGIGLDWRY</sequence>
<proteinExistence type="predicted"/>
<comment type="caution">
    <text evidence="1">The sequence shown here is derived from an EMBL/GenBank/DDBJ whole genome shotgun (WGS) entry which is preliminary data.</text>
</comment>
<dbReference type="AlphaFoldDB" id="A0A3D8IRF2"/>
<keyword evidence="2" id="KW-1185">Reference proteome</keyword>
<dbReference type="RefSeq" id="WP_115542013.1">
    <property type="nucleotide sequence ID" value="NZ_NXLQ01000001.1"/>
</dbReference>
<evidence type="ECO:0000313" key="2">
    <source>
        <dbReference type="Proteomes" id="UP000256379"/>
    </source>
</evidence>
<reference evidence="1 2" key="1">
    <citation type="submission" date="2018-04" db="EMBL/GenBank/DDBJ databases">
        <title>Novel Campyloabacter and Helicobacter Species and Strains.</title>
        <authorList>
            <person name="Mannion A.J."/>
            <person name="Shen Z."/>
            <person name="Fox J.G."/>
        </authorList>
    </citation>
    <scope>NUCLEOTIDE SEQUENCE [LARGE SCALE GENOMIC DNA]</scope>
    <source>
        <strain evidence="1 2">MIT 17-337</strain>
    </source>
</reference>
<organism evidence="1 2">
    <name type="scientific">Helicobacter didelphidarum</name>
    <dbReference type="NCBI Taxonomy" id="2040648"/>
    <lineage>
        <taxon>Bacteria</taxon>
        <taxon>Pseudomonadati</taxon>
        <taxon>Campylobacterota</taxon>
        <taxon>Epsilonproteobacteria</taxon>
        <taxon>Campylobacterales</taxon>
        <taxon>Helicobacteraceae</taxon>
        <taxon>Helicobacter</taxon>
    </lineage>
</organism>
<gene>
    <name evidence="1" type="ORF">CQA53_00180</name>
</gene>
<protein>
    <submittedName>
        <fullName evidence="1">Uncharacterized protein</fullName>
    </submittedName>
</protein>
<accession>A0A3D8IRF2</accession>